<gene>
    <name evidence="1" type="ORF">B5782_0758</name>
</gene>
<comment type="caution">
    <text evidence="1">The sequence shown here is derived from an EMBL/GenBank/DDBJ whole genome shotgun (WGS) entry which is preliminary data.</text>
</comment>
<evidence type="ECO:0000313" key="1">
    <source>
        <dbReference type="EMBL" id="OQM50811.1"/>
    </source>
</evidence>
<proteinExistence type="predicted"/>
<reference evidence="1 2" key="1">
    <citation type="submission" date="2017-03" db="EMBL/GenBank/DDBJ databases">
        <title>Maternal inheritance of bifidobacteria.</title>
        <authorList>
            <person name="Lugli G.A."/>
            <person name="Duranti S."/>
            <person name="Milani C."/>
            <person name="Mancabelli L."/>
        </authorList>
    </citation>
    <scope>NUCLEOTIDE SEQUENCE [LARGE SCALE GENOMIC DNA]</scope>
    <source>
        <strain evidence="1 2">1899B</strain>
    </source>
</reference>
<organism evidence="1 2">
    <name type="scientific">Bifidobacterium catenulatum</name>
    <dbReference type="NCBI Taxonomy" id="1686"/>
    <lineage>
        <taxon>Bacteria</taxon>
        <taxon>Bacillati</taxon>
        <taxon>Actinomycetota</taxon>
        <taxon>Actinomycetes</taxon>
        <taxon>Bifidobacteriales</taxon>
        <taxon>Bifidobacteriaceae</taxon>
        <taxon>Bifidobacterium</taxon>
    </lineage>
</organism>
<dbReference type="EMBL" id="NAQA01000003">
    <property type="protein sequence ID" value="OQM50811.1"/>
    <property type="molecule type" value="Genomic_DNA"/>
</dbReference>
<dbReference type="AlphaFoldDB" id="A0A1V8PQ26"/>
<evidence type="ECO:0000313" key="2">
    <source>
        <dbReference type="Proteomes" id="UP000192666"/>
    </source>
</evidence>
<protein>
    <submittedName>
        <fullName evidence="1">Uncharacterized protein</fullName>
    </submittedName>
</protein>
<dbReference type="Proteomes" id="UP000192666">
    <property type="component" value="Unassembled WGS sequence"/>
</dbReference>
<accession>A0A1V8PQ26</accession>
<sequence length="206" mass="23493">MAEERFTVEQADVKDCKQEFKQTLSLRKKLLNKIPLESWNLSYFHIFDRQFPIAAQAKVALSTDCWGNKICDTTKLNAEIKCLHICIFPFKEKTAVLVISKMDDNVEETINCLKSISDDEAAKALIALIMNGSRDFYFDQKTPQEIFNNAYLRALAGNEDESLCYISSDHPIEDEVAKEIVQESALQSTPLLLADYQRIPDYVIGK</sequence>
<name>A0A1V8PQ26_9BIFI</name>